<gene>
    <name evidence="1" type="ORF">IX38_14820</name>
</gene>
<dbReference type="Pfam" id="PF10012">
    <property type="entry name" value="DUF2255"/>
    <property type="match status" value="1"/>
</dbReference>
<dbReference type="Proteomes" id="UP000028703">
    <property type="component" value="Unassembled WGS sequence"/>
</dbReference>
<dbReference type="EMBL" id="JPRO01000013">
    <property type="protein sequence ID" value="KFF02195.1"/>
    <property type="molecule type" value="Genomic_DNA"/>
</dbReference>
<sequence>MNKDKALLYINNHNIIEIKAGNQRTTFLEIWMVTVNDRIFARSWGLAEKSWYNTFLQDPNGQIKCGDEIFNIKALVPDDLTELTSGINTAYLTKYNTGSNLKYSEGIIQQKHVEKTMEFIICE</sequence>
<comment type="caution">
    <text evidence="1">The sequence shown here is derived from an EMBL/GenBank/DDBJ whole genome shotgun (WGS) entry which is preliminary data.</text>
</comment>
<evidence type="ECO:0000313" key="1">
    <source>
        <dbReference type="EMBL" id="KFF02195.1"/>
    </source>
</evidence>
<evidence type="ECO:0000313" key="2">
    <source>
        <dbReference type="Proteomes" id="UP000028703"/>
    </source>
</evidence>
<dbReference type="eggNOG" id="COG4334">
    <property type="taxonomic scope" value="Bacteria"/>
</dbReference>
<keyword evidence="2" id="KW-1185">Reference proteome</keyword>
<dbReference type="RefSeq" id="WP_034706019.1">
    <property type="nucleotide sequence ID" value="NZ_JPRO01000013.1"/>
</dbReference>
<evidence type="ECO:0008006" key="3">
    <source>
        <dbReference type="Google" id="ProtNLM"/>
    </source>
</evidence>
<dbReference type="STRING" id="421531.IX38_14820"/>
<proteinExistence type="predicted"/>
<reference evidence="1 2" key="1">
    <citation type="submission" date="2014-07" db="EMBL/GenBank/DDBJ databases">
        <title>Genome of Chryseobacterium luteum DSM 18605.</title>
        <authorList>
            <person name="Stropko S.J."/>
            <person name="Pipes S.E."/>
            <person name="Newman J.D."/>
        </authorList>
    </citation>
    <scope>NUCLEOTIDE SEQUENCE [LARGE SCALE GENOMIC DNA]</scope>
    <source>
        <strain evidence="1 2">DSM 18605</strain>
    </source>
</reference>
<name>A0A085ZCN1_9FLAO</name>
<protein>
    <recommendedName>
        <fullName evidence="3">DUF2255 domain-containing protein</fullName>
    </recommendedName>
</protein>
<dbReference type="AlphaFoldDB" id="A0A085ZCN1"/>
<dbReference type="InterPro" id="IPR016888">
    <property type="entry name" value="UCP028498"/>
</dbReference>
<accession>A0A085ZCN1</accession>
<organism evidence="1 2">
    <name type="scientific">Chryseobacterium luteum</name>
    <dbReference type="NCBI Taxonomy" id="421531"/>
    <lineage>
        <taxon>Bacteria</taxon>
        <taxon>Pseudomonadati</taxon>
        <taxon>Bacteroidota</taxon>
        <taxon>Flavobacteriia</taxon>
        <taxon>Flavobacteriales</taxon>
        <taxon>Weeksellaceae</taxon>
        <taxon>Chryseobacterium group</taxon>
        <taxon>Chryseobacterium</taxon>
    </lineage>
</organism>